<evidence type="ECO:0000313" key="10">
    <source>
        <dbReference type="Proteomes" id="UP000699462"/>
    </source>
</evidence>
<dbReference type="GO" id="GO:0051246">
    <property type="term" value="P:regulation of protein metabolic process"/>
    <property type="evidence" value="ECO:0007669"/>
    <property type="project" value="UniProtKB-ARBA"/>
</dbReference>
<evidence type="ECO:0000256" key="6">
    <source>
        <dbReference type="PROSITE-ProRule" id="PRU10141"/>
    </source>
</evidence>
<dbReference type="PANTHER" id="PTHR11042:SF136">
    <property type="entry name" value="EIF-2-ALPHA KINASE GCN2"/>
    <property type="match status" value="1"/>
</dbReference>
<dbReference type="InterPro" id="IPR050339">
    <property type="entry name" value="CC_SR_Kinase"/>
</dbReference>
<dbReference type="GO" id="GO:0033554">
    <property type="term" value="P:cellular response to stress"/>
    <property type="evidence" value="ECO:0007669"/>
    <property type="project" value="UniProtKB-ARBA"/>
</dbReference>
<name>A0A8T0DD56_9TREM</name>
<dbReference type="EMBL" id="JTDF01006928">
    <property type="protein sequence ID" value="KAF8565352.1"/>
    <property type="molecule type" value="Genomic_DNA"/>
</dbReference>
<dbReference type="InterPro" id="IPR011009">
    <property type="entry name" value="Kinase-like_dom_sf"/>
</dbReference>
<evidence type="ECO:0000256" key="3">
    <source>
        <dbReference type="ARBA" id="ARBA00022777"/>
    </source>
</evidence>
<dbReference type="GO" id="GO:0004672">
    <property type="term" value="F:protein kinase activity"/>
    <property type="evidence" value="ECO:0007669"/>
    <property type="project" value="InterPro"/>
</dbReference>
<feature type="region of interest" description="Disordered" evidence="7">
    <location>
        <begin position="602"/>
        <end position="621"/>
    </location>
</feature>
<dbReference type="Gene3D" id="3.30.930.10">
    <property type="entry name" value="Bira Bifunctional Protein, Domain 2"/>
    <property type="match status" value="1"/>
</dbReference>
<keyword evidence="10" id="KW-1185">Reference proteome</keyword>
<keyword evidence="4 6" id="KW-0067">ATP-binding</keyword>
<evidence type="ECO:0000256" key="2">
    <source>
        <dbReference type="ARBA" id="ARBA00022741"/>
    </source>
</evidence>
<dbReference type="OrthoDB" id="6778822at2759"/>
<feature type="region of interest" description="Disordered" evidence="7">
    <location>
        <begin position="1809"/>
        <end position="1852"/>
    </location>
</feature>
<evidence type="ECO:0000256" key="5">
    <source>
        <dbReference type="ARBA" id="ARBA00037982"/>
    </source>
</evidence>
<dbReference type="InterPro" id="IPR045864">
    <property type="entry name" value="aa-tRNA-synth_II/BPL/LPL"/>
</dbReference>
<dbReference type="Pfam" id="PF00069">
    <property type="entry name" value="Pkinase"/>
    <property type="match status" value="4"/>
</dbReference>
<evidence type="ECO:0000256" key="4">
    <source>
        <dbReference type="ARBA" id="ARBA00022840"/>
    </source>
</evidence>
<dbReference type="InterPro" id="IPR000719">
    <property type="entry name" value="Prot_kinase_dom"/>
</dbReference>
<feature type="domain" description="Protein kinase" evidence="8">
    <location>
        <begin position="520"/>
        <end position="997"/>
    </location>
</feature>
<dbReference type="Gene3D" id="3.30.200.20">
    <property type="entry name" value="Phosphorylase Kinase, domain 1"/>
    <property type="match status" value="1"/>
</dbReference>
<dbReference type="GO" id="GO:0010468">
    <property type="term" value="P:regulation of gene expression"/>
    <property type="evidence" value="ECO:0007669"/>
    <property type="project" value="UniProtKB-ARBA"/>
</dbReference>
<dbReference type="PROSITE" id="PS00108">
    <property type="entry name" value="PROTEIN_KINASE_ST"/>
    <property type="match status" value="1"/>
</dbReference>
<evidence type="ECO:0000259" key="8">
    <source>
        <dbReference type="PROSITE" id="PS50011"/>
    </source>
</evidence>
<gene>
    <name evidence="9" type="ORF">P879_04916</name>
</gene>
<dbReference type="Proteomes" id="UP000699462">
    <property type="component" value="Unassembled WGS sequence"/>
</dbReference>
<keyword evidence="1" id="KW-0808">Transferase</keyword>
<feature type="binding site" evidence="6">
    <location>
        <position position="549"/>
    </location>
    <ligand>
        <name>ATP</name>
        <dbReference type="ChEBI" id="CHEBI:30616"/>
    </ligand>
</feature>
<dbReference type="GO" id="GO:0005524">
    <property type="term" value="F:ATP binding"/>
    <property type="evidence" value="ECO:0007669"/>
    <property type="project" value="UniProtKB-UniRule"/>
</dbReference>
<dbReference type="SUPFAM" id="SSF56112">
    <property type="entry name" value="Protein kinase-like (PK-like)"/>
    <property type="match status" value="2"/>
</dbReference>
<dbReference type="GO" id="GO:0005737">
    <property type="term" value="C:cytoplasm"/>
    <property type="evidence" value="ECO:0007669"/>
    <property type="project" value="TreeGrafter"/>
</dbReference>
<evidence type="ECO:0000313" key="9">
    <source>
        <dbReference type="EMBL" id="KAF8565352.1"/>
    </source>
</evidence>
<reference evidence="9 10" key="1">
    <citation type="submission" date="2019-07" db="EMBL/GenBank/DDBJ databases">
        <title>Annotation for the trematode Paragonimus westermani.</title>
        <authorList>
            <person name="Choi Y.-J."/>
        </authorList>
    </citation>
    <scope>NUCLEOTIDE SEQUENCE [LARGE SCALE GENOMIC DNA]</scope>
    <source>
        <strain evidence="9">180907_Pwestermani</strain>
    </source>
</reference>
<sequence length="1852" mass="207834">MRGQVCLKEIIETSLEYLTSVDNPRKWNNENRKLQAKQLSLTTSSNKPSLLKELSCIRQAYDWRLSEAQSAFQKRKSEEAYLAGLFSTMETSISDSRESDPKRLVSGCPLTRHRCMCSLRIPALTNTPSSTAAIQKGLVQHELELYRGCCVDGPHTKPDNVCPFVGANNAPFASRARFDGLRTDTGQAVSIDEWLVPCDCTTKPTSQRKSTSALNILNGIASQVIRLSRLNPYSVGLCQCLAFHHLRNEPPSGESRLSSNKQLDNSWNGWSVVRLVSERPQGTCLVKHVLMRNASEPLSVIRLSTTERPRFRILEQNYAWARQILQQVTITLSWLHENSMAHRNLLPQNIFVDDHGNVILCEYEYFSRLNNLVDEARNSPEVTTRSGKPHTGKRFLRYLQQKDVYQLGVILLFILTGRMLEDSFYRNNAAVSDLLRDLDPVYSTMCDFLRSCLSERNEPNARKLTSHSFLVDTMDFEVISVPSKPDVDTQSSPLIRRAFSPSRDDRGTTPTKKPRLLEDFEEFAVIGKGGFGCVLQARNIIEDREYAIKCIKIDDNQVDILFREIRTLSSLQHDNIVRYFTSWQDTFSHPLPLPSMPWSDSVLRPDESSVDKSSASDEDSINTSLSADCNWVSVCPFPESDAKSPKVLNVMNRDEDQLWYQGAIENSWKSRTRFFRQSNDCDVTVNRSSSFSADNSLSVTLPSNDPQSVTLFGSSADPGSRSHVFFCSEQNMAQTSTSESSCNNDDAISSAKSGGHIRYIIIQMELCATKTLRHVIDNESLSTNPDRAWGLFRELTDGLAYIHSKNVIHRDLKPANIMLDANDHVKIVDFGLATRTVEDHVVSARRQAAAIQKRAGCSELLCESLPDSSGSVHPSDVCTDNHELSSTQLGRSMTRDVGTFLYMSPEILTNRRKHLFYDERVDIYSLGVILFEMFYRAMPIVMERVAVLTELRKEQILFPIDWNAKKLSNQTRLIRSMLQHDPDRRVSASDLLASPFVPPLKSTEAAFRKQLVEICKEPNSKMYRLVTHTLFAQSCSRATDVLYDRKVCPEISLSDTALGEADLGSTRPGSAVFGDKLINVQDFYAYQRVHRVLIRNLESIFLVHNGVFLQSPSLMPVSPQTVSDSMDSTLNSKRNMDRSQSIDQSIRKARSVVGADSPLFLDIHGSPVCLPESLHLPFARYLARSGSVLVCGEEDFCLKRYQFGKSYTANNHTFAHDWSLQLADHPLESEQAVFDIVTPSFSSHSVIELIAILREIISSRFKYQNVRFTLYINHTNLIEALFSQLDIPPDSGPTLWHHLAVANSCPKFPSNNNCQTTYGYPLSRLLSLPAFIPINSTCLHSQRQFSRLLHFESKCPSDVREALLQCTPQPRPSLRRRVDEGVKQLDEITNVYHKLGAADMIELRCALGLVLPCHHYQGFVFQLVASFRPHADSPFLTRCFSLPHTARSDSDDLRGHCVKPVASKSSTHLDTPDPDYRTLLVLAQGGDYTFLIRKYCLPKEYVNLRLFHRSTQYPSPKTPVDGPTIRSLSASQCPHVVGFTLATDSWVRLHLLLSSSLDNSLLQVNSFIEPYPCKILLSWGCRQTDSLHELCTAPFRHLPPVPPRRIVNSGQRTVVESASSHQLTTSNPITVYDFVTSPVACVASSSITSSNTQSTCQLESYVATEDGLRLVYNLAKKLWNSGLPCEVMTAADSDLIRAAENRSVEFAVRINLLIPSDVAKANIPSDAKCLSAVTYQLWSRHEALLSTGQCIMVGETRRPDPESVVAHIISRLSARPRHTSANDLPSSPDSLQTELIHFDRNVLFMTGSEATGPGFKSKPVGQDTQEGATAGFDPANSAGRTSSYWRRSKRLR</sequence>
<feature type="domain" description="Protein kinase" evidence="8">
    <location>
        <begin position="210"/>
        <end position="470"/>
    </location>
</feature>
<feature type="region of interest" description="Disordered" evidence="7">
    <location>
        <begin position="1119"/>
        <end position="1139"/>
    </location>
</feature>
<comment type="caution">
    <text evidence="9">The sequence shown here is derived from an EMBL/GenBank/DDBJ whole genome shotgun (WGS) entry which is preliminary data.</text>
</comment>
<evidence type="ECO:0000256" key="7">
    <source>
        <dbReference type="SAM" id="MobiDB-lite"/>
    </source>
</evidence>
<dbReference type="PANTHER" id="PTHR11042">
    <property type="entry name" value="EUKARYOTIC TRANSLATION INITIATION FACTOR 2-ALPHA KINASE EIF2-ALPHA KINASE -RELATED"/>
    <property type="match status" value="1"/>
</dbReference>
<dbReference type="PROSITE" id="PS00107">
    <property type="entry name" value="PROTEIN_KINASE_ATP"/>
    <property type="match status" value="1"/>
</dbReference>
<comment type="similarity">
    <text evidence="5">Belongs to the protein kinase superfamily. Ser/Thr protein kinase family. GCN2 subfamily.</text>
</comment>
<dbReference type="InterPro" id="IPR008271">
    <property type="entry name" value="Ser/Thr_kinase_AS"/>
</dbReference>
<dbReference type="GO" id="GO:0005634">
    <property type="term" value="C:nucleus"/>
    <property type="evidence" value="ECO:0007669"/>
    <property type="project" value="TreeGrafter"/>
</dbReference>
<keyword evidence="2 6" id="KW-0547">Nucleotide-binding</keyword>
<evidence type="ECO:0000256" key="1">
    <source>
        <dbReference type="ARBA" id="ARBA00022679"/>
    </source>
</evidence>
<keyword evidence="3" id="KW-0418">Kinase</keyword>
<accession>A0A8T0DD56</accession>
<dbReference type="SUPFAM" id="SSF55681">
    <property type="entry name" value="Class II aaRS and biotin synthetases"/>
    <property type="match status" value="1"/>
</dbReference>
<dbReference type="SMART" id="SM00220">
    <property type="entry name" value="S_TKc"/>
    <property type="match status" value="1"/>
</dbReference>
<dbReference type="InterPro" id="IPR017441">
    <property type="entry name" value="Protein_kinase_ATP_BS"/>
</dbReference>
<dbReference type="PROSITE" id="PS50011">
    <property type="entry name" value="PROTEIN_KINASE_DOM"/>
    <property type="match status" value="2"/>
</dbReference>
<protein>
    <recommendedName>
        <fullName evidence="8">Protein kinase domain-containing protein</fullName>
    </recommendedName>
</protein>
<proteinExistence type="inferred from homology"/>
<dbReference type="Gene3D" id="1.10.510.10">
    <property type="entry name" value="Transferase(Phosphotransferase) domain 1"/>
    <property type="match status" value="2"/>
</dbReference>
<organism evidence="9 10">
    <name type="scientific">Paragonimus westermani</name>
    <dbReference type="NCBI Taxonomy" id="34504"/>
    <lineage>
        <taxon>Eukaryota</taxon>
        <taxon>Metazoa</taxon>
        <taxon>Spiralia</taxon>
        <taxon>Lophotrochozoa</taxon>
        <taxon>Platyhelminthes</taxon>
        <taxon>Trematoda</taxon>
        <taxon>Digenea</taxon>
        <taxon>Plagiorchiida</taxon>
        <taxon>Troglotremata</taxon>
        <taxon>Troglotrematidae</taxon>
        <taxon>Paragonimus</taxon>
    </lineage>
</organism>